<proteinExistence type="predicted"/>
<sequence length="156" mass="17899">MFVTLFRKAVLPEFEKSWTSLERALPSATRGDLLKYGRATGVRLEVGKRFQRDGKDYVSVAFKRSKYTTNPHIRRLRPQEVIAAATLPLKNAKFKNFRADILPHRLHALLRYNSMQTVRVQRLDKLNAFNRPSIGQPPLLSLSCRVRASTSVVFES</sequence>
<accession>A0ACB8RMI1</accession>
<reference evidence="1" key="2">
    <citation type="journal article" date="2022" name="New Phytol.">
        <title>Evolutionary transition to the ectomycorrhizal habit in the genomes of a hyperdiverse lineage of mushroom-forming fungi.</title>
        <authorList>
            <person name="Looney B."/>
            <person name="Miyauchi S."/>
            <person name="Morin E."/>
            <person name="Drula E."/>
            <person name="Courty P.E."/>
            <person name="Kohler A."/>
            <person name="Kuo A."/>
            <person name="LaButti K."/>
            <person name="Pangilinan J."/>
            <person name="Lipzen A."/>
            <person name="Riley R."/>
            <person name="Andreopoulos W."/>
            <person name="He G."/>
            <person name="Johnson J."/>
            <person name="Nolan M."/>
            <person name="Tritt A."/>
            <person name="Barry K.W."/>
            <person name="Grigoriev I.V."/>
            <person name="Nagy L.G."/>
            <person name="Hibbett D."/>
            <person name="Henrissat B."/>
            <person name="Matheny P.B."/>
            <person name="Labbe J."/>
            <person name="Martin F.M."/>
        </authorList>
    </citation>
    <scope>NUCLEOTIDE SEQUENCE</scope>
    <source>
        <strain evidence="1">FP105234-sp</strain>
    </source>
</reference>
<gene>
    <name evidence="1" type="ORF">FA95DRAFT_1574013</name>
</gene>
<keyword evidence="2" id="KW-1185">Reference proteome</keyword>
<evidence type="ECO:0000313" key="1">
    <source>
        <dbReference type="EMBL" id="KAI0045102.1"/>
    </source>
</evidence>
<dbReference type="Proteomes" id="UP000814033">
    <property type="component" value="Unassembled WGS sequence"/>
</dbReference>
<reference evidence="1" key="1">
    <citation type="submission" date="2021-02" db="EMBL/GenBank/DDBJ databases">
        <authorList>
            <consortium name="DOE Joint Genome Institute"/>
            <person name="Ahrendt S."/>
            <person name="Looney B.P."/>
            <person name="Miyauchi S."/>
            <person name="Morin E."/>
            <person name="Drula E."/>
            <person name="Courty P.E."/>
            <person name="Chicoki N."/>
            <person name="Fauchery L."/>
            <person name="Kohler A."/>
            <person name="Kuo A."/>
            <person name="Labutti K."/>
            <person name="Pangilinan J."/>
            <person name="Lipzen A."/>
            <person name="Riley R."/>
            <person name="Andreopoulos W."/>
            <person name="He G."/>
            <person name="Johnson J."/>
            <person name="Barry K.W."/>
            <person name="Grigoriev I.V."/>
            <person name="Nagy L."/>
            <person name="Hibbett D."/>
            <person name="Henrissat B."/>
            <person name="Matheny P.B."/>
            <person name="Labbe J."/>
            <person name="Martin F."/>
        </authorList>
    </citation>
    <scope>NUCLEOTIDE SEQUENCE</scope>
    <source>
        <strain evidence="1">FP105234-sp</strain>
    </source>
</reference>
<evidence type="ECO:0000313" key="2">
    <source>
        <dbReference type="Proteomes" id="UP000814033"/>
    </source>
</evidence>
<dbReference type="EMBL" id="MU275961">
    <property type="protein sequence ID" value="KAI0045102.1"/>
    <property type="molecule type" value="Genomic_DNA"/>
</dbReference>
<protein>
    <submittedName>
        <fullName evidence="1">Uncharacterized protein</fullName>
    </submittedName>
</protein>
<name>A0ACB8RMI1_9AGAM</name>
<comment type="caution">
    <text evidence="1">The sequence shown here is derived from an EMBL/GenBank/DDBJ whole genome shotgun (WGS) entry which is preliminary data.</text>
</comment>
<organism evidence="1 2">
    <name type="scientific">Auriscalpium vulgare</name>
    <dbReference type="NCBI Taxonomy" id="40419"/>
    <lineage>
        <taxon>Eukaryota</taxon>
        <taxon>Fungi</taxon>
        <taxon>Dikarya</taxon>
        <taxon>Basidiomycota</taxon>
        <taxon>Agaricomycotina</taxon>
        <taxon>Agaricomycetes</taxon>
        <taxon>Russulales</taxon>
        <taxon>Auriscalpiaceae</taxon>
        <taxon>Auriscalpium</taxon>
    </lineage>
</organism>